<proteinExistence type="predicted"/>
<feature type="compositionally biased region" description="Basic and acidic residues" evidence="1">
    <location>
        <begin position="759"/>
        <end position="772"/>
    </location>
</feature>
<accession>A0AAE0N5X4</accession>
<gene>
    <name evidence="2" type="ORF">B0H63DRAFT_552764</name>
</gene>
<feature type="region of interest" description="Disordered" evidence="1">
    <location>
        <begin position="759"/>
        <end position="817"/>
    </location>
</feature>
<feature type="region of interest" description="Disordered" evidence="1">
    <location>
        <begin position="217"/>
        <end position="250"/>
    </location>
</feature>
<evidence type="ECO:0000313" key="3">
    <source>
        <dbReference type="Proteomes" id="UP001285441"/>
    </source>
</evidence>
<feature type="compositionally biased region" description="Acidic residues" evidence="1">
    <location>
        <begin position="374"/>
        <end position="389"/>
    </location>
</feature>
<comment type="caution">
    <text evidence="2">The sequence shown here is derived from an EMBL/GenBank/DDBJ whole genome shotgun (WGS) entry which is preliminary data.</text>
</comment>
<evidence type="ECO:0000313" key="2">
    <source>
        <dbReference type="EMBL" id="KAK3370634.1"/>
    </source>
</evidence>
<sequence length="817" mass="89618">MPVPESDPVATMDVWRDVRATLNATREGRAALLTFTDASVAAADQLRLVSLAPRGIRIVEDVGPEAADLADAISRKRDVYSCPASLVVEGESVVDFATEMSVVREELGGVPEMAVDLVRRYLVLPTGLTSQPLFASEWRSERGLKLGGRPAAADVDAANAAATSWDFPPVLPQLMAADRSRTDSNAAIVTPAALSPEHQQPPPRRLRHVVAVRSLRGPFLNPGSQPIARRRQPPPSSSSDSLSSGVGSCGTTVATIQPPVRFNAEYHHILSKRVDPFPPLRAPAEEHLLWHAPDASYWLRPSGNTAKNIRAMFPTMAPLFPNGMMLPYLSIEHIRPGSADEEALAANRLAVAASTAVYSRFLLRRAALERAHADDDDDDDPSIGGDDDPSASSSENSGRHFATLVPDLNAVLKEGAAAYQARIRTIVKATIDLWFDQLDIDAWLNQESLRSNTVVGSGNNSSGSSESWVCESSRILEHDQTGRDVSSDDTNESDEAERKIKKWVLKTEVDETPEEAEYRETINRSVKCSKHINRRLSKVAGQRYTTREMIKTRQYLRRLGNTVDLLHDIERRIVVQRLNKLGSREKFIEDLVDVRMAEIDQELKELRLANADLKHFGITIGLDTFQVWVAEPWMGLDFLHSDISTSARQTPIWEGCIVRKLFEGDVTSVANVSRLAKFIMGVHAWGMSEYLQGVLKDAVDVPEEPVGPANDPGWGWGSPAGQSHDNADVSAQPLQLDDDIYDVSNDGAHSVYSQHSIHDADFPDVPEHHPDDSAMQQGSDEHSQQQSDESSPELVHGGSDTPEGSDGLATPPPEVWI</sequence>
<dbReference type="Proteomes" id="UP001285441">
    <property type="component" value="Unassembled WGS sequence"/>
</dbReference>
<keyword evidence="3" id="KW-1185">Reference proteome</keyword>
<dbReference type="AlphaFoldDB" id="A0AAE0N5X4"/>
<feature type="region of interest" description="Disordered" evidence="1">
    <location>
        <begin position="702"/>
        <end position="727"/>
    </location>
</feature>
<name>A0AAE0N5X4_9PEZI</name>
<dbReference type="EMBL" id="JAULSW010000009">
    <property type="protein sequence ID" value="KAK3370634.1"/>
    <property type="molecule type" value="Genomic_DNA"/>
</dbReference>
<feature type="compositionally biased region" description="Low complexity" evidence="1">
    <location>
        <begin position="237"/>
        <end position="250"/>
    </location>
</feature>
<protein>
    <submittedName>
        <fullName evidence="2">Uncharacterized protein</fullName>
    </submittedName>
</protein>
<reference evidence="2" key="1">
    <citation type="journal article" date="2023" name="Mol. Phylogenet. Evol.">
        <title>Genome-scale phylogeny and comparative genomics of the fungal order Sordariales.</title>
        <authorList>
            <person name="Hensen N."/>
            <person name="Bonometti L."/>
            <person name="Westerberg I."/>
            <person name="Brannstrom I.O."/>
            <person name="Guillou S."/>
            <person name="Cros-Aarteil S."/>
            <person name="Calhoun S."/>
            <person name="Haridas S."/>
            <person name="Kuo A."/>
            <person name="Mondo S."/>
            <person name="Pangilinan J."/>
            <person name="Riley R."/>
            <person name="LaButti K."/>
            <person name="Andreopoulos B."/>
            <person name="Lipzen A."/>
            <person name="Chen C."/>
            <person name="Yan M."/>
            <person name="Daum C."/>
            <person name="Ng V."/>
            <person name="Clum A."/>
            <person name="Steindorff A."/>
            <person name="Ohm R.A."/>
            <person name="Martin F."/>
            <person name="Silar P."/>
            <person name="Natvig D.O."/>
            <person name="Lalanne C."/>
            <person name="Gautier V."/>
            <person name="Ament-Velasquez S.L."/>
            <person name="Kruys A."/>
            <person name="Hutchinson M.I."/>
            <person name="Powell A.J."/>
            <person name="Barry K."/>
            <person name="Miller A.N."/>
            <person name="Grigoriev I.V."/>
            <person name="Debuchy R."/>
            <person name="Gladieux P."/>
            <person name="Hiltunen Thoren M."/>
            <person name="Johannesson H."/>
        </authorList>
    </citation>
    <scope>NUCLEOTIDE SEQUENCE</scope>
    <source>
        <strain evidence="2">CBS 232.78</strain>
    </source>
</reference>
<organism evidence="2 3">
    <name type="scientific">Podospora didyma</name>
    <dbReference type="NCBI Taxonomy" id="330526"/>
    <lineage>
        <taxon>Eukaryota</taxon>
        <taxon>Fungi</taxon>
        <taxon>Dikarya</taxon>
        <taxon>Ascomycota</taxon>
        <taxon>Pezizomycotina</taxon>
        <taxon>Sordariomycetes</taxon>
        <taxon>Sordariomycetidae</taxon>
        <taxon>Sordariales</taxon>
        <taxon>Podosporaceae</taxon>
        <taxon>Podospora</taxon>
    </lineage>
</organism>
<evidence type="ECO:0000256" key="1">
    <source>
        <dbReference type="SAM" id="MobiDB-lite"/>
    </source>
</evidence>
<reference evidence="2" key="2">
    <citation type="submission" date="2023-06" db="EMBL/GenBank/DDBJ databases">
        <authorList>
            <consortium name="Lawrence Berkeley National Laboratory"/>
            <person name="Haridas S."/>
            <person name="Hensen N."/>
            <person name="Bonometti L."/>
            <person name="Westerberg I."/>
            <person name="Brannstrom I.O."/>
            <person name="Guillou S."/>
            <person name="Cros-Aarteil S."/>
            <person name="Calhoun S."/>
            <person name="Kuo A."/>
            <person name="Mondo S."/>
            <person name="Pangilinan J."/>
            <person name="Riley R."/>
            <person name="LaButti K."/>
            <person name="Andreopoulos B."/>
            <person name="Lipzen A."/>
            <person name="Chen C."/>
            <person name="Yanf M."/>
            <person name="Daum C."/>
            <person name="Ng V."/>
            <person name="Clum A."/>
            <person name="Steindorff A."/>
            <person name="Ohm R."/>
            <person name="Martin F."/>
            <person name="Silar P."/>
            <person name="Natvig D."/>
            <person name="Lalanne C."/>
            <person name="Gautier V."/>
            <person name="Ament-velasquez S.L."/>
            <person name="Kruys A."/>
            <person name="Hutchinson M.I."/>
            <person name="Powell A.J."/>
            <person name="Barry K."/>
            <person name="Miller A.N."/>
            <person name="Grigoriev I.V."/>
            <person name="Debuchy R."/>
            <person name="Gladieux P."/>
            <person name="Thoren M.H."/>
            <person name="Johannesson H."/>
        </authorList>
    </citation>
    <scope>NUCLEOTIDE SEQUENCE</scope>
    <source>
        <strain evidence="2">CBS 232.78</strain>
    </source>
</reference>
<feature type="region of interest" description="Disordered" evidence="1">
    <location>
        <begin position="372"/>
        <end position="399"/>
    </location>
</feature>